<dbReference type="InterPro" id="IPR013105">
    <property type="entry name" value="TPR_2"/>
</dbReference>
<dbReference type="Pfam" id="PF07719">
    <property type="entry name" value="TPR_2"/>
    <property type="match status" value="1"/>
</dbReference>
<evidence type="ECO:0000256" key="1">
    <source>
        <dbReference type="ARBA" id="ARBA00022737"/>
    </source>
</evidence>
<reference evidence="4 5" key="1">
    <citation type="submission" date="2016-07" db="EMBL/GenBank/DDBJ databases">
        <title>Disparate Historic Effective Population Sizes Predicted by Modern Levels of Genome Diversity for the Scaled Quail (Callipepla squamata) and the Northern Bobwhite (Colinus virginianus): Inferences from First and Second Generation Draft Genome Assemblies for Sympatric New World Quail.</title>
        <authorList>
            <person name="Oldeschulte D.L."/>
            <person name="Halley Y.A."/>
            <person name="Bhattarai E.K."/>
            <person name="Brashear W.A."/>
            <person name="Hill J."/>
            <person name="Metz R.P."/>
            <person name="Johnson C.D."/>
            <person name="Rollins D."/>
            <person name="Peterson M.J."/>
            <person name="Bickhart D.M."/>
            <person name="Decker J.E."/>
            <person name="Seabury C.M."/>
        </authorList>
    </citation>
    <scope>NUCLEOTIDE SEQUENCE [LARGE SCALE GENOMIC DNA]</scope>
    <source>
        <strain evidence="4 5">Texas</strain>
        <tissue evidence="4">Leg muscle</tissue>
    </source>
</reference>
<dbReference type="InterPro" id="IPR050498">
    <property type="entry name" value="Ycf3"/>
</dbReference>
<dbReference type="Gene3D" id="1.25.40.10">
    <property type="entry name" value="Tetratricopeptide repeat domain"/>
    <property type="match status" value="6"/>
</dbReference>
<evidence type="ECO:0000256" key="2">
    <source>
        <dbReference type="ARBA" id="ARBA00022803"/>
    </source>
</evidence>
<feature type="repeat" description="TPR" evidence="3">
    <location>
        <begin position="719"/>
        <end position="752"/>
    </location>
</feature>
<feature type="repeat" description="TPR" evidence="3">
    <location>
        <begin position="399"/>
        <end position="432"/>
    </location>
</feature>
<keyword evidence="1" id="KW-0677">Repeat</keyword>
<dbReference type="SUPFAM" id="SSF48452">
    <property type="entry name" value="TPR-like"/>
    <property type="match status" value="3"/>
</dbReference>
<dbReference type="Proteomes" id="UP000198323">
    <property type="component" value="Unassembled WGS sequence"/>
</dbReference>
<accession>A0A226NHC2</accession>
<dbReference type="Pfam" id="PF13432">
    <property type="entry name" value="TPR_16"/>
    <property type="match status" value="3"/>
</dbReference>
<feature type="repeat" description="TPR" evidence="3">
    <location>
        <begin position="467"/>
        <end position="500"/>
    </location>
</feature>
<feature type="repeat" description="TPR" evidence="3">
    <location>
        <begin position="605"/>
        <end position="638"/>
    </location>
</feature>
<dbReference type="OrthoDB" id="1658288at2759"/>
<dbReference type="STRING" id="9009.A0A226NHC2"/>
<feature type="repeat" description="TPR" evidence="3">
    <location>
        <begin position="1063"/>
        <end position="1096"/>
    </location>
</feature>
<sequence length="1201" mass="137045">MESWKKRSKVISDLKQQDLHVELERELRKGSKQQSVRSAREQLEEVRDVTRLYTSKIYENFQQSKPEEPTSTAALPVKVVARSVDEIIASLQSASPSSSEHMIKELLESVLGQKYSIKMTSVVQKESRAAENKSQPSDELLTYNKQVKQFGPDYVMSIGMEKGVPVSELFQNNQKDGIHSLPPHTSKTLPECQKAESNHKKTQLQLIGEKNNVIEDITYEDFLINYEEELEAEQDDLDIYDILQTVDIKLHFNFMDKSVLCLIIVSVSLGRLLIHNKFIIKVSPAIKQYQSPSIPCLLDFEKFAKVRGGIPKETSARTWVSGIWNCWFDETFPACVPEEDIELLRGVEAVDSQETNLEIELVDSVQPILLEGAVVSTADLEEEVRRLTGLIEKVEHPSAFQYCRRGAIQRKLGKLKSAMDDLEKCFQYNPKRTDALMKHGIYFFDHSILATAVQDFTAVIREDPSNAQARLYRGRAYAKQQQYRNAIEDLTAAIHLDPSCWLAFYYKGCILRETDPKRALQDFSVSVLINDTKENFSSFLHRGIIYSKQHRWSIAIHDFECVIALNSSVIFAYLKIGLILLLHLDQYYEAIRQFTNAIKIDPLNVQAYLYRAQAYHKIHNLSNAVKDMNRAIHLYPDKAELQILRGQYLMLLKKYELARFCIHQLAKMNEGNEVTFCGGFLPESYKAHPVQYALIQSFCQNHSKATECLREAATSHPEPSMFVLLGKIQMKAGKTEDAVGSFKQAVNLLMTSKKILPPTFEAAEMYYLMGLCYMEQIHLVEVGVFDVVKPNLYIMFFHFQTFKAAIEDFSKMIDLDSTCILAYYNRAICHHQIKNFRKALKDYGISLLHELSKEIVLKVFVNRGLLYMELGDYANACEDFKEAALLSPGESQIFQAIGTCHYRLNEFEEAVRSFDQVLRLEPVSVEAYIGRGNSYMKNGPEAGLEQAQKDFLKAIHLNPMCVKARICLGYNLQALGKLQSAWNQLTAVIAIDSKCDAAYEGRASVSLQMGEIFSALQDTNTALKLTTTAPLLTNRGVINQLMGYLSCAMKDYQQAISVDPKYALAYFSIADIYFHNHQFSQAHYYYSEVLKLEPRNESAVMNRAVTNTILKNFEEAKEDFEKAVCLCPFSAALYFNRANFYNALKQYELAEKDISTALSIQPNDAMMYRLRADIRAKLGFSREAVEDYKQAISIQEQTDYM</sequence>
<evidence type="ECO:0000256" key="3">
    <source>
        <dbReference type="PROSITE-ProRule" id="PRU00339"/>
    </source>
</evidence>
<organism evidence="4 5">
    <name type="scientific">Callipepla squamata</name>
    <name type="common">Scaled quail</name>
    <dbReference type="NCBI Taxonomy" id="9009"/>
    <lineage>
        <taxon>Eukaryota</taxon>
        <taxon>Metazoa</taxon>
        <taxon>Chordata</taxon>
        <taxon>Craniata</taxon>
        <taxon>Vertebrata</taxon>
        <taxon>Euteleostomi</taxon>
        <taxon>Archelosauria</taxon>
        <taxon>Archosauria</taxon>
        <taxon>Dinosauria</taxon>
        <taxon>Saurischia</taxon>
        <taxon>Theropoda</taxon>
        <taxon>Coelurosauria</taxon>
        <taxon>Aves</taxon>
        <taxon>Neognathae</taxon>
        <taxon>Galloanserae</taxon>
        <taxon>Galliformes</taxon>
        <taxon>Odontophoridae</taxon>
        <taxon>Callipepla</taxon>
    </lineage>
</organism>
<dbReference type="SMART" id="SM00028">
    <property type="entry name" value="TPR"/>
    <property type="match status" value="18"/>
</dbReference>
<protein>
    <submittedName>
        <fullName evidence="4">Uncharacterized protein</fullName>
    </submittedName>
</protein>
<dbReference type="Pfam" id="PF13181">
    <property type="entry name" value="TPR_8"/>
    <property type="match status" value="3"/>
</dbReference>
<feature type="repeat" description="TPR" evidence="3">
    <location>
        <begin position="1131"/>
        <end position="1164"/>
    </location>
</feature>
<evidence type="ECO:0000313" key="5">
    <source>
        <dbReference type="Proteomes" id="UP000198323"/>
    </source>
</evidence>
<comment type="caution">
    <text evidence="4">The sequence shown here is derived from an EMBL/GenBank/DDBJ whole genome shotgun (WGS) entry which is preliminary data.</text>
</comment>
<dbReference type="PANTHER" id="PTHR44858:SF1">
    <property type="entry name" value="UDP-N-ACETYLGLUCOSAMINE--PEPTIDE N-ACETYLGLUCOSAMINYLTRANSFERASE SPINDLY-RELATED"/>
    <property type="match status" value="1"/>
</dbReference>
<name>A0A226NHC2_CALSU</name>
<feature type="repeat" description="TPR" evidence="3">
    <location>
        <begin position="891"/>
        <end position="924"/>
    </location>
</feature>
<dbReference type="Pfam" id="PF13431">
    <property type="entry name" value="TPR_17"/>
    <property type="match status" value="1"/>
</dbReference>
<keyword evidence="5" id="KW-1185">Reference proteome</keyword>
<dbReference type="PROSITE" id="PS50293">
    <property type="entry name" value="TPR_REGION"/>
    <property type="match status" value="1"/>
</dbReference>
<feature type="repeat" description="TPR" evidence="3">
    <location>
        <begin position="1029"/>
        <end position="1062"/>
    </location>
</feature>
<dbReference type="AlphaFoldDB" id="A0A226NHC2"/>
<dbReference type="EMBL" id="MCFN01000052">
    <property type="protein sequence ID" value="OXB66807.1"/>
    <property type="molecule type" value="Genomic_DNA"/>
</dbReference>
<dbReference type="PANTHER" id="PTHR44858">
    <property type="entry name" value="TETRATRICOPEPTIDE REPEAT PROTEIN 6"/>
    <property type="match status" value="1"/>
</dbReference>
<proteinExistence type="predicted"/>
<gene>
    <name evidence="4" type="ORF">ASZ78_003509</name>
</gene>
<evidence type="ECO:0000313" key="4">
    <source>
        <dbReference type="EMBL" id="OXB66807.1"/>
    </source>
</evidence>
<dbReference type="InterPro" id="IPR019734">
    <property type="entry name" value="TPR_rpt"/>
</dbReference>
<keyword evidence="2 3" id="KW-0802">TPR repeat</keyword>
<dbReference type="InterPro" id="IPR011990">
    <property type="entry name" value="TPR-like_helical_dom_sf"/>
</dbReference>
<dbReference type="PROSITE" id="PS50005">
    <property type="entry name" value="TPR"/>
    <property type="match status" value="9"/>
</dbReference>
<feature type="repeat" description="TPR" evidence="3">
    <location>
        <begin position="857"/>
        <end position="890"/>
    </location>
</feature>